<dbReference type="KEGG" id="pki:111832833"/>
<dbReference type="InterPro" id="IPR040039">
    <property type="entry name" value="PIGX"/>
</dbReference>
<evidence type="ECO:0000256" key="8">
    <source>
        <dbReference type="ARBA" id="ARBA00023136"/>
    </source>
</evidence>
<dbReference type="UniPathway" id="UPA00196"/>
<feature type="signal peptide" evidence="10">
    <location>
        <begin position="1"/>
        <end position="18"/>
    </location>
</feature>
<name>A0A3B3RAS5_9TELE</name>
<proteinExistence type="inferred from homology"/>
<dbReference type="CTD" id="54965"/>
<protein>
    <recommendedName>
        <fullName evidence="10">Phosphatidylinositol-glycan biosynthesis class X protein</fullName>
    </recommendedName>
</protein>
<evidence type="ECO:0000313" key="12">
    <source>
        <dbReference type="Proteomes" id="UP000261540"/>
    </source>
</evidence>
<dbReference type="Pfam" id="PF08320">
    <property type="entry name" value="PIG-X"/>
    <property type="match status" value="1"/>
</dbReference>
<comment type="function">
    <text evidence="10">Stabilizing subunit of the glycosylphosphatidylinositol-mannosyltransferase I complex which catalyzes the transfer of the first mannose, via an alpha-1,4 bond from a dolichol-phosphate-mannose (Dol-P-Man) to the glucosaminyl acyl phosphatidylinositol (GlcN-(acyl)PI) intermediate to generate alpha-D-Man-(1-&gt;4)-alpha-D-GlcN-(1-&gt;6)-(1-radyl,2-acyl-sn-glycero-3-phospho)-2-acyl-inositol and participates in the sixth step of the glycosylphosphatidylinositol-anchor biosynthesis. Probably acts by stabilizing the mannosyltransferase PIGM.</text>
</comment>
<feature type="transmembrane region" description="Helical" evidence="10">
    <location>
        <begin position="217"/>
        <end position="241"/>
    </location>
</feature>
<keyword evidence="6 10" id="KW-0256">Endoplasmic reticulum</keyword>
<evidence type="ECO:0000256" key="1">
    <source>
        <dbReference type="ARBA" id="ARBA00004389"/>
    </source>
</evidence>
<dbReference type="PANTHER" id="PTHR28650:SF1">
    <property type="entry name" value="PHOSPHATIDYLINOSITOL-GLYCAN BIOSYNTHESIS CLASS X PROTEIN"/>
    <property type="match status" value="1"/>
</dbReference>
<organism evidence="11 12">
    <name type="scientific">Paramormyrops kingsleyae</name>
    <dbReference type="NCBI Taxonomy" id="1676925"/>
    <lineage>
        <taxon>Eukaryota</taxon>
        <taxon>Metazoa</taxon>
        <taxon>Chordata</taxon>
        <taxon>Craniata</taxon>
        <taxon>Vertebrata</taxon>
        <taxon>Euteleostomi</taxon>
        <taxon>Actinopterygii</taxon>
        <taxon>Neopterygii</taxon>
        <taxon>Teleostei</taxon>
        <taxon>Osteoglossocephala</taxon>
        <taxon>Osteoglossomorpha</taxon>
        <taxon>Osteoglossiformes</taxon>
        <taxon>Mormyridae</taxon>
        <taxon>Paramormyrops</taxon>
    </lineage>
</organism>
<evidence type="ECO:0000256" key="10">
    <source>
        <dbReference type="RuleBase" id="RU366056"/>
    </source>
</evidence>
<sequence length="247" mass="27776">MKVAFYCILYLTYEIVEANISGEDDCGFSEAWLEQLTIWREIQKSGFHRELVTEVLCSTEIPGDLRVLLVQRLPSGVYIDRYQLASHRSEAALQVLLDTELDLEAPTYSSADFTTFLFPSWDLDGGGVRRLLAMVPIHMRYQRPSRSGERWERVDIEAPHLLLRTDSCKQPPLLPPYRLVESPCTAHNLSTCTWLEVPPRQVQTALTLHVPVGDQSLVVSVCAGTLLATLFCFGAVASAVCKHGLRR</sequence>
<evidence type="ECO:0000313" key="11">
    <source>
        <dbReference type="Ensembl" id="ENSPKIP00000015792.1"/>
    </source>
</evidence>
<feature type="chain" id="PRO_5025074131" description="Phosphatidylinositol-glycan biosynthesis class X protein" evidence="10">
    <location>
        <begin position="19"/>
        <end position="247"/>
    </location>
</feature>
<evidence type="ECO:0000256" key="3">
    <source>
        <dbReference type="ARBA" id="ARBA00010345"/>
    </source>
</evidence>
<dbReference type="Ensembl" id="ENSPKIT00000040266.1">
    <property type="protein sequence ID" value="ENSPKIP00000015792.1"/>
    <property type="gene ID" value="ENSPKIG00000002383.1"/>
</dbReference>
<comment type="subcellular location">
    <subcellularLocation>
        <location evidence="1 10">Endoplasmic reticulum membrane</location>
        <topology evidence="1 10">Single-pass membrane protein</topology>
    </subcellularLocation>
</comment>
<accession>A0A3B3RAS5</accession>
<keyword evidence="9" id="KW-0325">Glycoprotein</keyword>
<keyword evidence="4 10" id="KW-0337">GPI-anchor biosynthesis</keyword>
<keyword evidence="12" id="KW-1185">Reference proteome</keyword>
<dbReference type="GO" id="GO:0006506">
    <property type="term" value="P:GPI anchor biosynthetic process"/>
    <property type="evidence" value="ECO:0007669"/>
    <property type="project" value="UniProtKB-UniPathway"/>
</dbReference>
<evidence type="ECO:0000256" key="9">
    <source>
        <dbReference type="ARBA" id="ARBA00023180"/>
    </source>
</evidence>
<evidence type="ECO:0000256" key="6">
    <source>
        <dbReference type="ARBA" id="ARBA00022824"/>
    </source>
</evidence>
<dbReference type="GeneID" id="111832833"/>
<dbReference type="SMART" id="SM00780">
    <property type="entry name" value="PIG-X"/>
    <property type="match status" value="1"/>
</dbReference>
<dbReference type="Proteomes" id="UP000261540">
    <property type="component" value="Unplaced"/>
</dbReference>
<dbReference type="GeneTree" id="ENSGT00390000017679"/>
<dbReference type="RefSeq" id="XP_023646312.1">
    <property type="nucleotide sequence ID" value="XM_023790544.1"/>
</dbReference>
<reference evidence="11" key="2">
    <citation type="submission" date="2025-09" db="UniProtKB">
        <authorList>
            <consortium name="Ensembl"/>
        </authorList>
    </citation>
    <scope>IDENTIFICATION</scope>
</reference>
<evidence type="ECO:0000256" key="2">
    <source>
        <dbReference type="ARBA" id="ARBA00004687"/>
    </source>
</evidence>
<dbReference type="STRING" id="1676925.ENSPKIP00000015792"/>
<dbReference type="AlphaFoldDB" id="A0A3B3RAS5"/>
<comment type="pathway">
    <text evidence="2 10">Glycolipid biosynthesis; glycosylphosphatidylinositol-anchor biosynthesis.</text>
</comment>
<evidence type="ECO:0000256" key="7">
    <source>
        <dbReference type="ARBA" id="ARBA00022989"/>
    </source>
</evidence>
<evidence type="ECO:0000256" key="4">
    <source>
        <dbReference type="ARBA" id="ARBA00022502"/>
    </source>
</evidence>
<keyword evidence="8 10" id="KW-0472">Membrane</keyword>
<dbReference type="PANTHER" id="PTHR28650">
    <property type="entry name" value="PHOSPHATIDYLINOSITOL-GLYCAN BIOSYNTHESIS CLASS X PROTEIN"/>
    <property type="match status" value="1"/>
</dbReference>
<dbReference type="GO" id="GO:0005789">
    <property type="term" value="C:endoplasmic reticulum membrane"/>
    <property type="evidence" value="ECO:0007669"/>
    <property type="project" value="UniProtKB-SubCell"/>
</dbReference>
<keyword evidence="5 10" id="KW-0812">Transmembrane</keyword>
<keyword evidence="10" id="KW-0732">Signal</keyword>
<evidence type="ECO:0000256" key="5">
    <source>
        <dbReference type="ARBA" id="ARBA00022692"/>
    </source>
</evidence>
<reference evidence="11" key="1">
    <citation type="submission" date="2025-08" db="UniProtKB">
        <authorList>
            <consortium name="Ensembl"/>
        </authorList>
    </citation>
    <scope>IDENTIFICATION</scope>
</reference>
<dbReference type="OrthoDB" id="5546453at2759"/>
<comment type="similarity">
    <text evidence="3 10">Belongs to the PIGX family.</text>
</comment>
<keyword evidence="7 10" id="KW-1133">Transmembrane helix</keyword>
<dbReference type="InterPro" id="IPR013233">
    <property type="entry name" value="PIG-X/PBN1"/>
</dbReference>